<dbReference type="PANTHER" id="PTHR34821:SF2">
    <property type="entry name" value="INNER MEMBRANE PROTEIN YDCZ"/>
    <property type="match status" value="1"/>
</dbReference>
<keyword evidence="1" id="KW-0472">Membrane</keyword>
<evidence type="ECO:0000313" key="2">
    <source>
        <dbReference type="EMBL" id="HIS67334.1"/>
    </source>
</evidence>
<feature type="transmembrane region" description="Helical" evidence="1">
    <location>
        <begin position="34"/>
        <end position="51"/>
    </location>
</feature>
<sequence>MFGVLVCIAAGAAMSVQGVMNTRLGEHVGASEANAFVQATAAALAAAALLFHRDGSFAALGSAPWYSWFGGALGLVITLTVMLGMRALTPATAVSVILVSQLLTAGAIDALGLMGTERVPLSWAKALGAALMIAGVVIFKR</sequence>
<gene>
    <name evidence="2" type="ORF">IAC18_07195</name>
</gene>
<dbReference type="Pfam" id="PF04657">
    <property type="entry name" value="DMT_YdcZ"/>
    <property type="match status" value="1"/>
</dbReference>
<proteinExistence type="predicted"/>
<keyword evidence="1" id="KW-1133">Transmembrane helix</keyword>
<dbReference type="GO" id="GO:0005886">
    <property type="term" value="C:plasma membrane"/>
    <property type="evidence" value="ECO:0007669"/>
    <property type="project" value="TreeGrafter"/>
</dbReference>
<feature type="transmembrane region" description="Helical" evidence="1">
    <location>
        <begin position="123"/>
        <end position="139"/>
    </location>
</feature>
<protein>
    <submittedName>
        <fullName evidence="2">DMT family transporter</fullName>
    </submittedName>
</protein>
<comment type="caution">
    <text evidence="2">The sequence shown here is derived from an EMBL/GenBank/DDBJ whole genome shotgun (WGS) entry which is preliminary data.</text>
</comment>
<dbReference type="PANTHER" id="PTHR34821">
    <property type="entry name" value="INNER MEMBRANE PROTEIN YDCZ"/>
    <property type="match status" value="1"/>
</dbReference>
<dbReference type="AlphaFoldDB" id="A0A9D1FEB2"/>
<keyword evidence="1" id="KW-0812">Transmembrane</keyword>
<evidence type="ECO:0000256" key="1">
    <source>
        <dbReference type="SAM" id="Phobius"/>
    </source>
</evidence>
<evidence type="ECO:0000313" key="3">
    <source>
        <dbReference type="Proteomes" id="UP000824001"/>
    </source>
</evidence>
<reference evidence="2" key="1">
    <citation type="submission" date="2020-10" db="EMBL/GenBank/DDBJ databases">
        <authorList>
            <person name="Gilroy R."/>
        </authorList>
    </citation>
    <scope>NUCLEOTIDE SEQUENCE</scope>
    <source>
        <strain evidence="2">ChiHjej10B9-9673</strain>
    </source>
</reference>
<name>A0A9D1FEB2_9FIRM</name>
<dbReference type="InterPro" id="IPR006750">
    <property type="entry name" value="YdcZ"/>
</dbReference>
<feature type="transmembrane region" description="Helical" evidence="1">
    <location>
        <begin position="63"/>
        <end position="85"/>
    </location>
</feature>
<feature type="transmembrane region" description="Helical" evidence="1">
    <location>
        <begin position="91"/>
        <end position="111"/>
    </location>
</feature>
<dbReference type="EMBL" id="DVJK01000204">
    <property type="protein sequence ID" value="HIS67334.1"/>
    <property type="molecule type" value="Genomic_DNA"/>
</dbReference>
<organism evidence="2 3">
    <name type="scientific">Candidatus Scatomorpha merdipullorum</name>
    <dbReference type="NCBI Taxonomy" id="2840927"/>
    <lineage>
        <taxon>Bacteria</taxon>
        <taxon>Bacillati</taxon>
        <taxon>Bacillota</taxon>
        <taxon>Clostridia</taxon>
        <taxon>Eubacteriales</taxon>
        <taxon>Candidatus Scatomorpha</taxon>
    </lineage>
</organism>
<reference evidence="2" key="2">
    <citation type="journal article" date="2021" name="PeerJ">
        <title>Extensive microbial diversity within the chicken gut microbiome revealed by metagenomics and culture.</title>
        <authorList>
            <person name="Gilroy R."/>
            <person name="Ravi A."/>
            <person name="Getino M."/>
            <person name="Pursley I."/>
            <person name="Horton D.L."/>
            <person name="Alikhan N.F."/>
            <person name="Baker D."/>
            <person name="Gharbi K."/>
            <person name="Hall N."/>
            <person name="Watson M."/>
            <person name="Adriaenssens E.M."/>
            <person name="Foster-Nyarko E."/>
            <person name="Jarju S."/>
            <person name="Secka A."/>
            <person name="Antonio M."/>
            <person name="Oren A."/>
            <person name="Chaudhuri R.R."/>
            <person name="La Ragione R."/>
            <person name="Hildebrand F."/>
            <person name="Pallen M.J."/>
        </authorList>
    </citation>
    <scope>NUCLEOTIDE SEQUENCE</scope>
    <source>
        <strain evidence="2">ChiHjej10B9-9673</strain>
    </source>
</reference>
<dbReference type="Proteomes" id="UP000824001">
    <property type="component" value="Unassembled WGS sequence"/>
</dbReference>
<accession>A0A9D1FEB2</accession>